<dbReference type="GO" id="GO:0009253">
    <property type="term" value="P:peptidoglycan catabolic process"/>
    <property type="evidence" value="ECO:0007669"/>
    <property type="project" value="InterPro"/>
</dbReference>
<dbReference type="SMART" id="SM00644">
    <property type="entry name" value="Ami_2"/>
    <property type="match status" value="1"/>
</dbReference>
<dbReference type="GO" id="GO:0005737">
    <property type="term" value="C:cytoplasm"/>
    <property type="evidence" value="ECO:0007669"/>
    <property type="project" value="UniProtKB-SubCell"/>
</dbReference>
<dbReference type="InterPro" id="IPR051206">
    <property type="entry name" value="NAMLAA_amidase_2"/>
</dbReference>
<keyword evidence="6" id="KW-0963">Cytoplasm</keyword>
<evidence type="ECO:0000256" key="8">
    <source>
        <dbReference type="ARBA" id="ARBA00022801"/>
    </source>
</evidence>
<dbReference type="GO" id="GO:0008745">
    <property type="term" value="F:N-acetylmuramoyl-L-alanine amidase activity"/>
    <property type="evidence" value="ECO:0007669"/>
    <property type="project" value="UniProtKB-EC"/>
</dbReference>
<evidence type="ECO:0000256" key="3">
    <source>
        <dbReference type="ARBA" id="ARBA00004496"/>
    </source>
</evidence>
<keyword evidence="9" id="KW-0862">Zinc</keyword>
<evidence type="ECO:0000259" key="13">
    <source>
        <dbReference type="SMART" id="SM00644"/>
    </source>
</evidence>
<protein>
    <recommendedName>
        <fullName evidence="11">1,6-anhydro-N-acetylmuramyl-L-alanine amidase AmpD</fullName>
        <ecNumber evidence="5">3.5.1.28</ecNumber>
    </recommendedName>
    <alternativeName>
        <fullName evidence="12">N-acetylmuramoyl-L-alanine amidase</fullName>
    </alternativeName>
</protein>
<dbReference type="EC" id="3.5.1.28" evidence="5"/>
<evidence type="ECO:0000313" key="15">
    <source>
        <dbReference type="Proteomes" id="UP000295565"/>
    </source>
</evidence>
<evidence type="ECO:0000256" key="2">
    <source>
        <dbReference type="ARBA" id="ARBA00001947"/>
    </source>
</evidence>
<keyword evidence="15" id="KW-1185">Reference proteome</keyword>
<comment type="caution">
    <text evidence="14">The sequence shown here is derived from an EMBL/GenBank/DDBJ whole genome shotgun (WGS) entry which is preliminary data.</text>
</comment>
<accession>A0A4V2PR91</accession>
<keyword evidence="10" id="KW-0961">Cell wall biogenesis/degradation</keyword>
<dbReference type="CDD" id="cd06583">
    <property type="entry name" value="PGRP"/>
    <property type="match status" value="1"/>
</dbReference>
<dbReference type="AlphaFoldDB" id="A0A4V2PR91"/>
<dbReference type="InterPro" id="IPR036505">
    <property type="entry name" value="Amidase/PGRP_sf"/>
</dbReference>
<dbReference type="Gene3D" id="3.40.80.10">
    <property type="entry name" value="Peptidoglycan recognition protein-like"/>
    <property type="match status" value="1"/>
</dbReference>
<evidence type="ECO:0000256" key="1">
    <source>
        <dbReference type="ARBA" id="ARBA00001561"/>
    </source>
</evidence>
<comment type="catalytic activity">
    <reaction evidence="1">
        <text>Hydrolyzes the link between N-acetylmuramoyl residues and L-amino acid residues in certain cell-wall glycopeptides.</text>
        <dbReference type="EC" id="3.5.1.28"/>
    </reaction>
</comment>
<evidence type="ECO:0000256" key="12">
    <source>
        <dbReference type="ARBA" id="ARBA00042615"/>
    </source>
</evidence>
<comment type="subcellular location">
    <subcellularLocation>
        <location evidence="3">Cytoplasm</location>
    </subcellularLocation>
</comment>
<evidence type="ECO:0000256" key="7">
    <source>
        <dbReference type="ARBA" id="ARBA00022723"/>
    </source>
</evidence>
<comment type="similarity">
    <text evidence="4">Belongs to the N-acetylmuramoyl-L-alanine amidase 2 family.</text>
</comment>
<name>A0A4V2PR91_9GAMM</name>
<evidence type="ECO:0000256" key="11">
    <source>
        <dbReference type="ARBA" id="ARBA00039257"/>
    </source>
</evidence>
<dbReference type="GO" id="GO:0071555">
    <property type="term" value="P:cell wall organization"/>
    <property type="evidence" value="ECO:0007669"/>
    <property type="project" value="UniProtKB-KW"/>
</dbReference>
<comment type="cofactor">
    <cofactor evidence="2">
        <name>Zn(2+)</name>
        <dbReference type="ChEBI" id="CHEBI:29105"/>
    </cofactor>
</comment>
<evidence type="ECO:0000256" key="6">
    <source>
        <dbReference type="ARBA" id="ARBA00022490"/>
    </source>
</evidence>
<evidence type="ECO:0000256" key="5">
    <source>
        <dbReference type="ARBA" id="ARBA00011901"/>
    </source>
</evidence>
<evidence type="ECO:0000256" key="4">
    <source>
        <dbReference type="ARBA" id="ARBA00007553"/>
    </source>
</evidence>
<dbReference type="GO" id="GO:0046872">
    <property type="term" value="F:metal ion binding"/>
    <property type="evidence" value="ECO:0007669"/>
    <property type="project" value="UniProtKB-KW"/>
</dbReference>
<dbReference type="Pfam" id="PF01510">
    <property type="entry name" value="Amidase_2"/>
    <property type="match status" value="1"/>
</dbReference>
<dbReference type="GO" id="GO:0009254">
    <property type="term" value="P:peptidoglycan turnover"/>
    <property type="evidence" value="ECO:0007669"/>
    <property type="project" value="TreeGrafter"/>
</dbReference>
<feature type="domain" description="N-acetylmuramoyl-L-alanine amidase" evidence="13">
    <location>
        <begin position="25"/>
        <end position="176"/>
    </location>
</feature>
<gene>
    <name evidence="14" type="ORF">EV690_1685</name>
</gene>
<evidence type="ECO:0000256" key="9">
    <source>
        <dbReference type="ARBA" id="ARBA00022833"/>
    </source>
</evidence>
<dbReference type="EMBL" id="SMGD01000012">
    <property type="protein sequence ID" value="TCK57981.1"/>
    <property type="molecule type" value="Genomic_DNA"/>
</dbReference>
<reference evidence="14 15" key="1">
    <citation type="submission" date="2019-03" db="EMBL/GenBank/DDBJ databases">
        <title>Genomic Encyclopedia of Type Strains, Phase IV (KMG-IV): sequencing the most valuable type-strain genomes for metagenomic binning, comparative biology and taxonomic classification.</title>
        <authorList>
            <person name="Goeker M."/>
        </authorList>
    </citation>
    <scope>NUCLEOTIDE SEQUENCE [LARGE SCALE GENOMIC DNA]</scope>
    <source>
        <strain evidence="14 15">DSM 18577</strain>
    </source>
</reference>
<sequence length="205" mass="23276">MQMTKYLVNRHNSEDWLNGVRHTPSPFYNERPDPDDISLLVIHCISLPRGHYRNGQIRRLFTRGVSRHIHPELDDVSELNVSAHLVIDRTGEVEQFVPLNKRAWHAGVSEYNGRHNCNDFAIGIELEGTDDSDFCAAQYHALVALTYVIMQTYPNITPQRVVGHSTIAVGRKTDPGSGFNWSHYLALIQQPPTDVLNHKENEGCP</sequence>
<dbReference type="RefSeq" id="WP_224054927.1">
    <property type="nucleotide sequence ID" value="NZ_OU594967.1"/>
</dbReference>
<keyword evidence="8" id="KW-0378">Hydrolase</keyword>
<dbReference type="PANTHER" id="PTHR30417">
    <property type="entry name" value="N-ACETYLMURAMOYL-L-ALANINE AMIDASE AMID"/>
    <property type="match status" value="1"/>
</dbReference>
<evidence type="ECO:0000313" key="14">
    <source>
        <dbReference type="EMBL" id="TCK57981.1"/>
    </source>
</evidence>
<proteinExistence type="inferred from homology"/>
<organism evidence="14 15">
    <name type="scientific">Celerinatantimonas diazotrophica</name>
    <dbReference type="NCBI Taxonomy" id="412034"/>
    <lineage>
        <taxon>Bacteria</taxon>
        <taxon>Pseudomonadati</taxon>
        <taxon>Pseudomonadota</taxon>
        <taxon>Gammaproteobacteria</taxon>
        <taxon>Celerinatantimonadaceae</taxon>
        <taxon>Celerinatantimonas</taxon>
    </lineage>
</organism>
<dbReference type="PANTHER" id="PTHR30417:SF4">
    <property type="entry name" value="1,6-ANHYDRO-N-ACETYLMURAMYL-L-ALANINE AMIDASE AMPD"/>
    <property type="match status" value="1"/>
</dbReference>
<keyword evidence="7" id="KW-0479">Metal-binding</keyword>
<dbReference type="SUPFAM" id="SSF55846">
    <property type="entry name" value="N-acetylmuramoyl-L-alanine amidase-like"/>
    <property type="match status" value="1"/>
</dbReference>
<evidence type="ECO:0000256" key="10">
    <source>
        <dbReference type="ARBA" id="ARBA00023316"/>
    </source>
</evidence>
<dbReference type="NCBIfam" id="NF008758">
    <property type="entry name" value="PRK11789.1"/>
    <property type="match status" value="1"/>
</dbReference>
<dbReference type="Proteomes" id="UP000295565">
    <property type="component" value="Unassembled WGS sequence"/>
</dbReference>
<dbReference type="InterPro" id="IPR002502">
    <property type="entry name" value="Amidase_domain"/>
</dbReference>